<gene>
    <name evidence="2" type="ORF">SAMN05445060_2402</name>
</gene>
<dbReference type="PANTHER" id="PTHR36974:SF1">
    <property type="entry name" value="DOXX FAMILY MEMBRANE PROTEIN"/>
    <property type="match status" value="1"/>
</dbReference>
<evidence type="ECO:0000313" key="3">
    <source>
        <dbReference type="Proteomes" id="UP000186218"/>
    </source>
</evidence>
<keyword evidence="1" id="KW-0472">Membrane</keyword>
<organism evidence="2 3">
    <name type="scientific">Williamsia sterculiae</name>
    <dbReference type="NCBI Taxonomy" id="1344003"/>
    <lineage>
        <taxon>Bacteria</taxon>
        <taxon>Bacillati</taxon>
        <taxon>Actinomycetota</taxon>
        <taxon>Actinomycetes</taxon>
        <taxon>Mycobacteriales</taxon>
        <taxon>Nocardiaceae</taxon>
        <taxon>Williamsia</taxon>
    </lineage>
</organism>
<protein>
    <submittedName>
        <fullName evidence="2">Uncharacterized membrane protein</fullName>
    </submittedName>
</protein>
<keyword evidence="1" id="KW-0812">Transmembrane</keyword>
<accession>A0A1N7FYC9</accession>
<feature type="transmembrane region" description="Helical" evidence="1">
    <location>
        <begin position="27"/>
        <end position="44"/>
    </location>
</feature>
<dbReference type="EMBL" id="FTNT01000006">
    <property type="protein sequence ID" value="SIS05246.1"/>
    <property type="molecule type" value="Genomic_DNA"/>
</dbReference>
<keyword evidence="1" id="KW-1133">Transmembrane helix</keyword>
<sequence>MRTRRTPTWIPATRLSATRLSDGSRQSLLLAVMLATVGTLHFVVPERFDETIPDEIPVDKRTATLASGVVEVGLAGGLLWPRTRRVSGLASVGLFIAVYPANLNMVRMYWHKPAVRAAMLARLPLQIPMIVAGWQVWKRAS</sequence>
<proteinExistence type="predicted"/>
<evidence type="ECO:0000313" key="2">
    <source>
        <dbReference type="EMBL" id="SIS05246.1"/>
    </source>
</evidence>
<feature type="transmembrane region" description="Helical" evidence="1">
    <location>
        <begin position="86"/>
        <end position="105"/>
    </location>
</feature>
<keyword evidence="3" id="KW-1185">Reference proteome</keyword>
<name>A0A1N7FYC9_9NOCA</name>
<reference evidence="2 3" key="1">
    <citation type="submission" date="2017-01" db="EMBL/GenBank/DDBJ databases">
        <authorList>
            <person name="Mah S.A."/>
            <person name="Swanson W.J."/>
            <person name="Moy G.W."/>
            <person name="Vacquier V.D."/>
        </authorList>
    </citation>
    <scope>NUCLEOTIDE SEQUENCE [LARGE SCALE GENOMIC DNA]</scope>
    <source>
        <strain evidence="2 3">CPCC 203464</strain>
    </source>
</reference>
<dbReference type="PANTHER" id="PTHR36974">
    <property type="entry name" value="MEMBRANE PROTEIN-RELATED"/>
    <property type="match status" value="1"/>
</dbReference>
<dbReference type="AlphaFoldDB" id="A0A1N7FYC9"/>
<dbReference type="STRING" id="1344003.SAMN05445060_2402"/>
<evidence type="ECO:0000256" key="1">
    <source>
        <dbReference type="SAM" id="Phobius"/>
    </source>
</evidence>
<dbReference type="Proteomes" id="UP000186218">
    <property type="component" value="Unassembled WGS sequence"/>
</dbReference>